<dbReference type="InterPro" id="IPR036736">
    <property type="entry name" value="ACP-like_sf"/>
</dbReference>
<dbReference type="InterPro" id="IPR050091">
    <property type="entry name" value="PKS_NRPS_Biosynth_Enz"/>
</dbReference>
<dbReference type="InterPro" id="IPR018201">
    <property type="entry name" value="Ketoacyl_synth_AS"/>
</dbReference>
<dbReference type="Pfam" id="PF14765">
    <property type="entry name" value="PS-DH"/>
    <property type="match status" value="1"/>
</dbReference>
<organism evidence="8 9">
    <name type="scientific">Acetivibrio clariflavus (strain DSM 19732 / NBRC 101661 / EBR45)</name>
    <name type="common">Clostridium clariflavum</name>
    <dbReference type="NCBI Taxonomy" id="720554"/>
    <lineage>
        <taxon>Bacteria</taxon>
        <taxon>Bacillati</taxon>
        <taxon>Bacillota</taxon>
        <taxon>Clostridia</taxon>
        <taxon>Eubacteriales</taxon>
        <taxon>Oscillospiraceae</taxon>
        <taxon>Acetivibrio</taxon>
    </lineage>
</organism>
<dbReference type="PANTHER" id="PTHR43775:SF37">
    <property type="entry name" value="SI:DKEY-61P9.11"/>
    <property type="match status" value="1"/>
</dbReference>
<dbReference type="InterPro" id="IPR001227">
    <property type="entry name" value="Ac_transferase_dom_sf"/>
</dbReference>
<dbReference type="InterPro" id="IPR009081">
    <property type="entry name" value="PP-bd_ACP"/>
</dbReference>
<dbReference type="GO" id="GO:0004312">
    <property type="term" value="F:fatty acid synthase activity"/>
    <property type="evidence" value="ECO:0007669"/>
    <property type="project" value="TreeGrafter"/>
</dbReference>
<dbReference type="Gene3D" id="3.10.129.110">
    <property type="entry name" value="Polyketide synthase dehydratase"/>
    <property type="match status" value="1"/>
</dbReference>
<dbReference type="InterPro" id="IPR042104">
    <property type="entry name" value="PKS_dehydratase_sf"/>
</dbReference>
<dbReference type="Pfam" id="PF08659">
    <property type="entry name" value="KR"/>
    <property type="match status" value="1"/>
</dbReference>
<dbReference type="GO" id="GO:0005737">
    <property type="term" value="C:cytoplasm"/>
    <property type="evidence" value="ECO:0007669"/>
    <property type="project" value="TreeGrafter"/>
</dbReference>
<keyword evidence="1" id="KW-0596">Phosphopantetheine</keyword>
<dbReference type="SMART" id="SM00825">
    <property type="entry name" value="PKS_KS"/>
    <property type="match status" value="1"/>
</dbReference>
<dbReference type="SMART" id="SM00822">
    <property type="entry name" value="PKS_KR"/>
    <property type="match status" value="1"/>
</dbReference>
<feature type="region of interest" description="N-terminal hotdog fold" evidence="4">
    <location>
        <begin position="2448"/>
        <end position="2575"/>
    </location>
</feature>
<dbReference type="InterPro" id="IPR057326">
    <property type="entry name" value="KR_dom"/>
</dbReference>
<dbReference type="SUPFAM" id="SSF47336">
    <property type="entry name" value="ACP-like"/>
    <property type="match status" value="3"/>
</dbReference>
<keyword evidence="2" id="KW-0597">Phosphoprotein</keyword>
<feature type="domain" description="Carrier" evidence="5">
    <location>
        <begin position="1804"/>
        <end position="1883"/>
    </location>
</feature>
<dbReference type="Pfam" id="PF00109">
    <property type="entry name" value="ketoacyl-synt"/>
    <property type="match status" value="2"/>
</dbReference>
<dbReference type="InterPro" id="IPR016036">
    <property type="entry name" value="Malonyl_transacylase_ACP-bd"/>
</dbReference>
<dbReference type="GO" id="GO:0071770">
    <property type="term" value="P:DIM/DIP cell wall layer assembly"/>
    <property type="evidence" value="ECO:0007669"/>
    <property type="project" value="TreeGrafter"/>
</dbReference>
<dbReference type="Pfam" id="PF02801">
    <property type="entry name" value="Ketoacyl-synt_C"/>
    <property type="match status" value="1"/>
</dbReference>
<dbReference type="InterPro" id="IPR014031">
    <property type="entry name" value="Ketoacyl_synth_C"/>
</dbReference>
<dbReference type="GO" id="GO:0004315">
    <property type="term" value="F:3-oxoacyl-[acyl-carrier-protein] synthase activity"/>
    <property type="evidence" value="ECO:0007669"/>
    <property type="project" value="InterPro"/>
</dbReference>
<keyword evidence="9" id="KW-1185">Reference proteome</keyword>
<dbReference type="InterPro" id="IPR049551">
    <property type="entry name" value="PKS_DH_C"/>
</dbReference>
<dbReference type="eggNOG" id="COG0304">
    <property type="taxonomic scope" value="Bacteria"/>
</dbReference>
<dbReference type="PROSITE" id="PS00606">
    <property type="entry name" value="KS3_1"/>
    <property type="match status" value="1"/>
</dbReference>
<dbReference type="InterPro" id="IPR020841">
    <property type="entry name" value="PKS_Beta-ketoAc_synthase_dom"/>
</dbReference>
<feature type="active site" description="Proton acceptor; for dehydratase activity" evidence="4">
    <location>
        <position position="2479"/>
    </location>
</feature>
<dbReference type="SUPFAM" id="SSF52151">
    <property type="entry name" value="FabD/lysophospholipase-like"/>
    <property type="match status" value="1"/>
</dbReference>
<dbReference type="Pfam" id="PF00698">
    <property type="entry name" value="Acyl_transf_1"/>
    <property type="match status" value="1"/>
</dbReference>
<dbReference type="InterPro" id="IPR014043">
    <property type="entry name" value="Acyl_transferase_dom"/>
</dbReference>
<feature type="domain" description="Carrier" evidence="5">
    <location>
        <begin position="1589"/>
        <end position="1668"/>
    </location>
</feature>
<dbReference type="SUPFAM" id="SSF53901">
    <property type="entry name" value="Thiolase-like"/>
    <property type="match status" value="4"/>
</dbReference>
<dbReference type="CDD" id="cd08953">
    <property type="entry name" value="KR_2_SDR_x"/>
    <property type="match status" value="1"/>
</dbReference>
<evidence type="ECO:0000256" key="2">
    <source>
        <dbReference type="ARBA" id="ARBA00022553"/>
    </source>
</evidence>
<dbReference type="OrthoDB" id="9765680at2"/>
<feature type="domain" description="Carrier" evidence="5">
    <location>
        <begin position="1696"/>
        <end position="1775"/>
    </location>
</feature>
<dbReference type="InterPro" id="IPR016039">
    <property type="entry name" value="Thiolase-like"/>
</dbReference>
<dbReference type="CDD" id="cd00833">
    <property type="entry name" value="PKS"/>
    <property type="match status" value="1"/>
</dbReference>
<dbReference type="Proteomes" id="UP000005435">
    <property type="component" value="Chromosome"/>
</dbReference>
<feature type="domain" description="PKS/mFAS DH" evidence="7">
    <location>
        <begin position="2448"/>
        <end position="2741"/>
    </location>
</feature>
<evidence type="ECO:0000313" key="9">
    <source>
        <dbReference type="Proteomes" id="UP000005435"/>
    </source>
</evidence>
<dbReference type="Pfam" id="PF00550">
    <property type="entry name" value="PP-binding"/>
    <property type="match status" value="1"/>
</dbReference>
<dbReference type="HOGENOM" id="CLU_000022_30_2_9"/>
<dbReference type="InterPro" id="IPR014030">
    <property type="entry name" value="Ketoacyl_synth_N"/>
</dbReference>
<keyword evidence="3" id="KW-0808">Transferase</keyword>
<dbReference type="KEGG" id="ccl:Clocl_1857"/>
<dbReference type="Gene3D" id="3.40.366.10">
    <property type="entry name" value="Malonyl-Coenzyme A Acyl Carrier Protein, domain 2"/>
    <property type="match status" value="1"/>
</dbReference>
<evidence type="ECO:0000256" key="4">
    <source>
        <dbReference type="PROSITE-ProRule" id="PRU01363"/>
    </source>
</evidence>
<evidence type="ECO:0000313" key="8">
    <source>
        <dbReference type="EMBL" id="AEV68465.1"/>
    </source>
</evidence>
<dbReference type="InterPro" id="IPR049900">
    <property type="entry name" value="PKS_mFAS_DH"/>
</dbReference>
<name>G8LUT5_ACECE</name>
<dbReference type="InterPro" id="IPR013968">
    <property type="entry name" value="PKS_KR"/>
</dbReference>
<dbReference type="eggNOG" id="COG3321">
    <property type="taxonomic scope" value="Bacteria"/>
</dbReference>
<dbReference type="EMBL" id="CP003065">
    <property type="protein sequence ID" value="AEV68465.1"/>
    <property type="molecule type" value="Genomic_DNA"/>
</dbReference>
<protein>
    <submittedName>
        <fullName evidence="8">Polyketide synthase family protein</fullName>
    </submittedName>
</protein>
<feature type="domain" description="Ketosynthase family 3 (KS3)" evidence="6">
    <location>
        <begin position="8"/>
        <end position="473"/>
    </location>
</feature>
<dbReference type="PROSITE" id="PS52004">
    <property type="entry name" value="KS3_2"/>
    <property type="match status" value="2"/>
</dbReference>
<feature type="domain" description="Ketosynthase family 3 (KS3)" evidence="6">
    <location>
        <begin position="990"/>
        <end position="1501"/>
    </location>
</feature>
<accession>G8LUT5</accession>
<dbReference type="Gene3D" id="1.10.1200.10">
    <property type="entry name" value="ACP-like"/>
    <property type="match status" value="3"/>
</dbReference>
<dbReference type="InterPro" id="IPR036291">
    <property type="entry name" value="NAD(P)-bd_dom_sf"/>
</dbReference>
<dbReference type="PROSITE" id="PS52019">
    <property type="entry name" value="PKS_MFAS_DH"/>
    <property type="match status" value="1"/>
</dbReference>
<dbReference type="GO" id="GO:0005886">
    <property type="term" value="C:plasma membrane"/>
    <property type="evidence" value="ECO:0007669"/>
    <property type="project" value="TreeGrafter"/>
</dbReference>
<gene>
    <name evidence="8" type="ordered locus">Clocl_1857</name>
</gene>
<reference evidence="8 9" key="2">
    <citation type="journal article" date="2012" name="Stand. Genomic Sci.">
        <title>Complete Genome Sequence of Clostridium clariflavum DSM 19732.</title>
        <authorList>
            <person name="Izquierdo J.A."/>
            <person name="Goodwin L."/>
            <person name="Davenport K.W."/>
            <person name="Teshima H."/>
            <person name="Bruce D."/>
            <person name="Detter C."/>
            <person name="Tapia R."/>
            <person name="Han S."/>
            <person name="Land M."/>
            <person name="Hauser L."/>
            <person name="Jeffries C.D."/>
            <person name="Han J."/>
            <person name="Pitluck S."/>
            <person name="Nolan M."/>
            <person name="Chen A."/>
            <person name="Huntemann M."/>
            <person name="Mavromatis K."/>
            <person name="Mikhailova N."/>
            <person name="Liolios K."/>
            <person name="Woyke T."/>
            <person name="Lynd L.R."/>
        </authorList>
    </citation>
    <scope>NUCLEOTIDE SEQUENCE [LARGE SCALE GENOMIC DNA]</scope>
    <source>
        <strain evidence="9">DSM 19732 / NBRC 101661 / EBR45</strain>
    </source>
</reference>
<dbReference type="SUPFAM" id="SSF51735">
    <property type="entry name" value="NAD(P)-binding Rossmann-fold domains"/>
    <property type="match status" value="1"/>
</dbReference>
<feature type="active site" description="Proton donor; for dehydratase activity" evidence="4">
    <location>
        <position position="2662"/>
    </location>
</feature>
<dbReference type="Gene3D" id="3.40.47.10">
    <property type="match status" value="3"/>
</dbReference>
<proteinExistence type="predicted"/>
<evidence type="ECO:0000256" key="1">
    <source>
        <dbReference type="ARBA" id="ARBA00022450"/>
    </source>
</evidence>
<reference evidence="9" key="1">
    <citation type="submission" date="2011-12" db="EMBL/GenBank/DDBJ databases">
        <title>Complete sequence of Clostridium clariflavum DSM 19732.</title>
        <authorList>
            <consortium name="US DOE Joint Genome Institute"/>
            <person name="Lucas S."/>
            <person name="Han J."/>
            <person name="Lapidus A."/>
            <person name="Cheng J.-F."/>
            <person name="Goodwin L."/>
            <person name="Pitluck S."/>
            <person name="Peters L."/>
            <person name="Teshima H."/>
            <person name="Detter J.C."/>
            <person name="Han C."/>
            <person name="Tapia R."/>
            <person name="Land M."/>
            <person name="Hauser L."/>
            <person name="Kyrpides N."/>
            <person name="Ivanova N."/>
            <person name="Pagani I."/>
            <person name="Kitzmiller T."/>
            <person name="Lynd L."/>
            <person name="Izquierdo J."/>
            <person name="Woyke T."/>
        </authorList>
    </citation>
    <scope>NUCLEOTIDE SEQUENCE [LARGE SCALE GENOMIC DNA]</scope>
    <source>
        <strain evidence="9">DSM 19732 / NBRC 101661 / EBR45</strain>
    </source>
</reference>
<dbReference type="SUPFAM" id="SSF55048">
    <property type="entry name" value="Probable ACP-binding domain of malonyl-CoA ACP transacylase"/>
    <property type="match status" value="1"/>
</dbReference>
<evidence type="ECO:0000259" key="7">
    <source>
        <dbReference type="PROSITE" id="PS52019"/>
    </source>
</evidence>
<feature type="region of interest" description="C-terminal hotdog fold" evidence="4">
    <location>
        <begin position="2589"/>
        <end position="2741"/>
    </location>
</feature>
<evidence type="ECO:0000256" key="3">
    <source>
        <dbReference type="ARBA" id="ARBA00022679"/>
    </source>
</evidence>
<dbReference type="STRING" id="720554.Clocl_1857"/>
<dbReference type="Gene3D" id="3.30.70.250">
    <property type="entry name" value="Malonyl-CoA ACP transacylase, ACP-binding"/>
    <property type="match status" value="1"/>
</dbReference>
<dbReference type="SMART" id="SM00827">
    <property type="entry name" value="PKS_AT"/>
    <property type="match status" value="1"/>
</dbReference>
<dbReference type="RefSeq" id="WP_014255050.1">
    <property type="nucleotide sequence ID" value="NC_016627.1"/>
</dbReference>
<dbReference type="GO" id="GO:0006633">
    <property type="term" value="P:fatty acid biosynthetic process"/>
    <property type="evidence" value="ECO:0007669"/>
    <property type="project" value="InterPro"/>
</dbReference>
<sequence length="2741" mass="305960">MNRYYYPFERVAVVAMGCYMPDANNINMLWENILNKKVSIKEIPDNFFNKSVFYRSDIFGRPNKNDKTYTKVAAIPDDFDFMELSRKYKIPPAVSAYMDINQKSVIYCVDQVMGQLKSELPKEKTAVILCAGAPGTKFENLVRRTFFSNVKEHILNHPEVYGKLPQMDKVLKEVSDELLKDTQTVTEDTTTGYLQNITAGRIANIFDLWGPSYVLDGACASSLMTIAESVAGLLNHEYDAVITGGTEVTLTEVGLVAFSGINALSPDGSYPFDARANGFVMGLGGGIVVLKRLSDALRDGDHIHSIISGYCIGSDGKGKYIAAPSEEGQIRVITGACNMAGYSVDTIEMIEAHGTGTIVGDVVEVTSLKKAFERLGATKENYCGLGSIKSNIGHLRNAAGIAGFIKASLAVENKVLPATANIKQVNPKLQLEGSPFYILTENRQWTENPLHPRRANISSYGFGGADCHICIEEFRPEFLQKSYTFSNRKNESKFSQEKIREEAVFFSGESIDAVCSSIKEFIEKNENSSFEQAVYYNNLSVDNDKKWRVAICASAMDQLREKLNILEEYIREDKLNDSHLLGLKGIYVGNDPKIESSQIALMFPGQASQYPNMLKELYENYSAVKSFYHKADAIWKAKYNYSLMPLIFGEDEEQLKTELKNTKNTHPAMFVSNMAVYKLIEEAGIKADYMIGHSLGEITSLYAGEMVDLKSAINIIGERGFSFDRIDADNRGKMVSVRESAEKVEEIIKESGAKVSIANINSPEQTVVGGDSQQISVFVEYLKDKGLKYTELNVSHAFHTGIVAKAADEFEESIKDIKFSTPKCKVMACHMSDFYNNVSELEKMPEILKQQILSPVKFTHSVLKLYESGVRVFIEAGPSNVLTNLVKTILYDKDVKIVNIDSKNKSSAETFRQALAILFAHGVDVSYVPANSVLGLHKENVTNVVYQVESKPVDTSNKLTQNHEFAKNSCDLNREDSSFAHQKALTQDSKDSIVYSGVAIGLPGSFKKAFDDNNFGYIVEGRNMIEMLTDEEAQSIYDLNITRLVKTEKETIFKKIESINEVIHFAGKFGKMDMINDYLIDEKLLKQMTQTICAGVAAGYEALRDAGIPLVREYKKTASGAMLPGRLVLPKEMQDDTGIIYVNGLWPIETVISEVSKYTAAKFGSRTRVEILKFFESVISRVSDQDTKKLLADWFAMYYSRLSPNPGEADVYEFNHNFMTMLASQANNRLAQLIGATGPNMYLNTACASNASAITVAEDLIKAGHARRMIVIGADISSTKDLLPWFGAGFSSIGALTECDNLFEAAVPFDNRRSGMILGSGATGIVIERESDVLRRGMNGICRLLGTHTFNTAGHQSKIDTKKHSVELDRFIARMEKEYNFDRKDIASKLVYCSHETYSHKPGCSYMEKVSLESTFGEKYKEIKVINTKGMTGHIMGASIEEAVSAKVLQYQIIPPVVNFKEEDPELCGLNLSKGGEYEFEYVLRAVAAFGGQGNYHLMQRIAKGDERIIDERAYREWIERIASKDAELKYCGRILVAEEKGELFAPVEEGYAEAAPVAEATKIDTSRQINSSSGTDFGKISTMPATVVNQQQIIDEVLTIYANVTQYPKEMLDLSMELEADLGVDTVKQATIFSMIAEKFNLNHLEGQALSNLKTIGQMVDLVMQNTSVADSSVEVNEVKNSLGSEENDRNNMNLSNSDCEAEVLKLISEITLYPVELLERDMEMEADLGIDTVKQATIFSILGEKYGLNEEVAGNISQYRTIGDLIDLVKQNVKCDSKSLSDSEPVAKMPEKGDNENRLNVSRDVSVREQVMNIIAEITQYPVEMLQEDMEIEADLGVDTIKQATILSELSARFGVSEDVNFSPSQLKTIKSIIEAIESNTGGKIADNDNAKGIDAEKKQGTIEDETLKETGSNIERELSLQYPIIVEKNIDNKDFDLKDKKVLVIGNSPETVQGFAKHLKSISSEVKEFIFDEALDINGLENRAADIREAVKDIEVILDLGHLGEHIDFENLAKEKEDNLLYLNSLHRFVFYKELSKVIEKPSIRIMCVISSDGCLGYKQQDGFLENPFYGALCGFYKGLRKEFANSKVKILDIGKVKGSELTEEMISTVVEELEENFQDYEIGYDNGKRITLKLANVDRSELEFAANFDGNHFLITGGGNGITAEIIREVSKNIKAKFTIIGRTAIPSDIEELSKLDEAALEQKKLEIYDQLKKEGKKATPTEVQREFSKVTKAVSVHKLLKEIRESGSDAEYYSCDVSDYEKLKEVVDKAVSNFGPVNVIIHGAGVEKSRLIGQKTKEEFDEIFSVKAKGICNLYRLADKKDLKVLIGFSSISGRFGNEAQLDYCSANSFITGFISMVRSKHKGIRALSIAWSGWKDIGMAWRNEFVKENAEGMGLHLIEPERANAEFMHILNSNLNLNEVVVSKGLGTMVSAEKWHGIKNSVPMIDWISERDGKIDKVFKVFSVKADPIINHHRLGTTPIVPLVAYLEIGAEVHSLIFGKSEQYCFKDVMIYKPLKLFNEKAQELIMKIDEAPDKSINASLYNYFKPKIGDGRMMEIAELKISNKIGEYEYLKEITAVEIDGMKEMLLSESLERMRKIHNNAIQLGPLFMDDKSAQINKYKYNDYGVILTVALSEEQIRNKKYDLPNLLFNPAFADTLMQSCGVHASEGSDRIYLPSEIGEFGLVKVPKEPGLFKSYAKLVKSSDEEKVYNVILYNEKGEVCYYAKDVIVRRISQ</sequence>
<dbReference type="PANTHER" id="PTHR43775">
    <property type="entry name" value="FATTY ACID SYNTHASE"/>
    <property type="match status" value="1"/>
</dbReference>
<evidence type="ECO:0000259" key="6">
    <source>
        <dbReference type="PROSITE" id="PS52004"/>
    </source>
</evidence>
<evidence type="ECO:0000259" key="5">
    <source>
        <dbReference type="PROSITE" id="PS50075"/>
    </source>
</evidence>
<dbReference type="PROSITE" id="PS50075">
    <property type="entry name" value="CARRIER"/>
    <property type="match status" value="3"/>
</dbReference>
<dbReference type="InterPro" id="IPR016035">
    <property type="entry name" value="Acyl_Trfase/lysoPLipase"/>
</dbReference>
<dbReference type="Gene3D" id="3.40.50.720">
    <property type="entry name" value="NAD(P)-binding Rossmann-like Domain"/>
    <property type="match status" value="1"/>
</dbReference>